<name>A0A1H5Z7U8_9BACT</name>
<dbReference type="AlphaFoldDB" id="A0A1H5Z7U8"/>
<evidence type="ECO:0000313" key="2">
    <source>
        <dbReference type="Proteomes" id="UP000236728"/>
    </source>
</evidence>
<evidence type="ECO:0000313" key="1">
    <source>
        <dbReference type="EMBL" id="SEG31677.1"/>
    </source>
</evidence>
<sequence>MFHLGRILATKTVSGAEARNPAAQVNEARISAGLIPLLAFERKLYSVIPGCTDSGACTLTPCCEVFTFSRSMVLGLRFPVAAMKVTR</sequence>
<reference evidence="1 2" key="1">
    <citation type="submission" date="2016-10" db="EMBL/GenBank/DDBJ databases">
        <authorList>
            <person name="de Groot N.N."/>
        </authorList>
    </citation>
    <scope>NUCLEOTIDE SEQUENCE [LARGE SCALE GENOMIC DNA]</scope>
    <source>
        <strain evidence="1 2">DSM 22489</strain>
    </source>
</reference>
<keyword evidence="2" id="KW-1185">Reference proteome</keyword>
<dbReference type="Proteomes" id="UP000236728">
    <property type="component" value="Unassembled WGS sequence"/>
</dbReference>
<proteinExistence type="predicted"/>
<protein>
    <submittedName>
        <fullName evidence="1">Uncharacterized protein</fullName>
    </submittedName>
</protein>
<dbReference type="EMBL" id="FNVA01000004">
    <property type="protein sequence ID" value="SEG31677.1"/>
    <property type="molecule type" value="Genomic_DNA"/>
</dbReference>
<gene>
    <name evidence="1" type="ORF">SAMN05421819_2474</name>
</gene>
<accession>A0A1H5Z7U8</accession>
<organism evidence="1 2">
    <name type="scientific">Bryocella elongata</name>
    <dbReference type="NCBI Taxonomy" id="863522"/>
    <lineage>
        <taxon>Bacteria</taxon>
        <taxon>Pseudomonadati</taxon>
        <taxon>Acidobacteriota</taxon>
        <taxon>Terriglobia</taxon>
        <taxon>Terriglobales</taxon>
        <taxon>Acidobacteriaceae</taxon>
        <taxon>Bryocella</taxon>
    </lineage>
</organism>